<name>A0ABN2IH79_9ACTN</name>
<sequence>MLPGSDTCQVWWARTADARDELLAVLPAAERDRHRAYVRANDRALYLVAHALTRLLLAERLEQPPADIVFSRVCVHCGADHGKPLLPGSGWETSLSHSGGWVAVALAAGHPVGVDVEWIDRALDVESLRDTVLAQAEQRVLAAGPPEGFFTYWCRKEALLKATGDGLAISPARLRVSGPAEPARLLDWTVPGRPAPLVRLTDLRPDPDHVGCVAILTDRDVTVTEHDGSALLAKT</sequence>
<dbReference type="InterPro" id="IPR008278">
    <property type="entry name" value="4-PPantetheinyl_Trfase_dom"/>
</dbReference>
<feature type="domain" description="4'-phosphopantetheinyl transferase" evidence="3">
    <location>
        <begin position="111"/>
        <end position="187"/>
    </location>
</feature>
<gene>
    <name evidence="5" type="ORF">GCM10009765_62690</name>
</gene>
<dbReference type="InterPro" id="IPR055066">
    <property type="entry name" value="AASDHPPT_N"/>
</dbReference>
<dbReference type="Pfam" id="PF01648">
    <property type="entry name" value="ACPS"/>
    <property type="match status" value="1"/>
</dbReference>
<feature type="domain" description="4'-phosphopantetheinyl transferase N-terminal" evidence="4">
    <location>
        <begin position="12"/>
        <end position="105"/>
    </location>
</feature>
<keyword evidence="6" id="KW-1185">Reference proteome</keyword>
<dbReference type="PANTHER" id="PTHR12215">
    <property type="entry name" value="PHOSPHOPANTETHEINE TRANSFERASE"/>
    <property type="match status" value="1"/>
</dbReference>
<accession>A0ABN2IH79</accession>
<dbReference type="Proteomes" id="UP001500618">
    <property type="component" value="Unassembled WGS sequence"/>
</dbReference>
<dbReference type="InterPro" id="IPR050559">
    <property type="entry name" value="P-Pant_transferase_sf"/>
</dbReference>
<evidence type="ECO:0000259" key="4">
    <source>
        <dbReference type="Pfam" id="PF22624"/>
    </source>
</evidence>
<evidence type="ECO:0000256" key="2">
    <source>
        <dbReference type="ARBA" id="ARBA00022679"/>
    </source>
</evidence>
<evidence type="ECO:0000259" key="3">
    <source>
        <dbReference type="Pfam" id="PF01648"/>
    </source>
</evidence>
<dbReference type="EMBL" id="BAAANY010000030">
    <property type="protein sequence ID" value="GAA1704995.1"/>
    <property type="molecule type" value="Genomic_DNA"/>
</dbReference>
<dbReference type="RefSeq" id="WP_344313862.1">
    <property type="nucleotide sequence ID" value="NZ_BAAANY010000030.1"/>
</dbReference>
<protein>
    <submittedName>
        <fullName evidence="5">4'-phosphopantetheinyl transferase superfamily protein</fullName>
    </submittedName>
</protein>
<dbReference type="InterPro" id="IPR037143">
    <property type="entry name" value="4-PPantetheinyl_Trfase_dom_sf"/>
</dbReference>
<comment type="caution">
    <text evidence="5">The sequence shown here is derived from an EMBL/GenBank/DDBJ whole genome shotgun (WGS) entry which is preliminary data.</text>
</comment>
<reference evidence="5 6" key="1">
    <citation type="journal article" date="2019" name="Int. J. Syst. Evol. Microbiol.">
        <title>The Global Catalogue of Microorganisms (GCM) 10K type strain sequencing project: providing services to taxonomists for standard genome sequencing and annotation.</title>
        <authorList>
            <consortium name="The Broad Institute Genomics Platform"/>
            <consortium name="The Broad Institute Genome Sequencing Center for Infectious Disease"/>
            <person name="Wu L."/>
            <person name="Ma J."/>
        </authorList>
    </citation>
    <scope>NUCLEOTIDE SEQUENCE [LARGE SCALE GENOMIC DNA]</scope>
    <source>
        <strain evidence="5 6">JCM 14718</strain>
    </source>
</reference>
<organism evidence="5 6">
    <name type="scientific">Fodinicola feengrottensis</name>
    <dbReference type="NCBI Taxonomy" id="435914"/>
    <lineage>
        <taxon>Bacteria</taxon>
        <taxon>Bacillati</taxon>
        <taxon>Actinomycetota</taxon>
        <taxon>Actinomycetes</taxon>
        <taxon>Mycobacteriales</taxon>
        <taxon>Fodinicola</taxon>
    </lineage>
</organism>
<evidence type="ECO:0000313" key="5">
    <source>
        <dbReference type="EMBL" id="GAA1704995.1"/>
    </source>
</evidence>
<proteinExistence type="inferred from homology"/>
<evidence type="ECO:0000256" key="1">
    <source>
        <dbReference type="ARBA" id="ARBA00010990"/>
    </source>
</evidence>
<dbReference type="Pfam" id="PF22624">
    <property type="entry name" value="AASDHPPT_N"/>
    <property type="match status" value="1"/>
</dbReference>
<keyword evidence="2 5" id="KW-0808">Transferase</keyword>
<dbReference type="SUPFAM" id="SSF56214">
    <property type="entry name" value="4'-phosphopantetheinyl transferase"/>
    <property type="match status" value="2"/>
</dbReference>
<dbReference type="Gene3D" id="3.90.470.20">
    <property type="entry name" value="4'-phosphopantetheinyl transferase domain"/>
    <property type="match status" value="1"/>
</dbReference>
<dbReference type="GO" id="GO:0016740">
    <property type="term" value="F:transferase activity"/>
    <property type="evidence" value="ECO:0007669"/>
    <property type="project" value="UniProtKB-KW"/>
</dbReference>
<comment type="similarity">
    <text evidence="1">Belongs to the P-Pant transferase superfamily. Gsp/Sfp/HetI/AcpT family.</text>
</comment>
<evidence type="ECO:0000313" key="6">
    <source>
        <dbReference type="Proteomes" id="UP001500618"/>
    </source>
</evidence>
<dbReference type="PANTHER" id="PTHR12215:SF10">
    <property type="entry name" value="L-AMINOADIPATE-SEMIALDEHYDE DEHYDROGENASE-PHOSPHOPANTETHEINYL TRANSFERASE"/>
    <property type="match status" value="1"/>
</dbReference>